<organism evidence="2 3">
    <name type="scientific">Luteolibacter luteus</name>
    <dbReference type="NCBI Taxonomy" id="2728835"/>
    <lineage>
        <taxon>Bacteria</taxon>
        <taxon>Pseudomonadati</taxon>
        <taxon>Verrucomicrobiota</taxon>
        <taxon>Verrucomicrobiia</taxon>
        <taxon>Verrucomicrobiales</taxon>
        <taxon>Verrucomicrobiaceae</taxon>
        <taxon>Luteolibacter</taxon>
    </lineage>
</organism>
<dbReference type="PROSITE" id="PS51318">
    <property type="entry name" value="TAT"/>
    <property type="match status" value="1"/>
</dbReference>
<keyword evidence="3" id="KW-1185">Reference proteome</keyword>
<dbReference type="Pfam" id="PF07394">
    <property type="entry name" value="DUF1501"/>
    <property type="match status" value="1"/>
</dbReference>
<dbReference type="AlphaFoldDB" id="A0A858RM98"/>
<proteinExistence type="predicted"/>
<accession>A0A858RM98</accession>
<dbReference type="RefSeq" id="WP_169455710.1">
    <property type="nucleotide sequence ID" value="NZ_CP051774.1"/>
</dbReference>
<dbReference type="PANTHER" id="PTHR43737">
    <property type="entry name" value="BLL7424 PROTEIN"/>
    <property type="match status" value="1"/>
</dbReference>
<evidence type="ECO:0000256" key="1">
    <source>
        <dbReference type="SAM" id="MobiDB-lite"/>
    </source>
</evidence>
<protein>
    <submittedName>
        <fullName evidence="2">DUF1501 domain-containing protein</fullName>
    </submittedName>
</protein>
<evidence type="ECO:0000313" key="3">
    <source>
        <dbReference type="Proteomes" id="UP000501812"/>
    </source>
</evidence>
<sequence>MKTRREFLRSTLLGASATWTVPMFVERTFADLHMGARDLATQPVTGKDGTILVVLQLAGGNDGLNTLIPFADDAYHNARPRLAKKEKEIITLGDHVGLNGSMPFLGSLFKEGNLGVVQGVGYPNPNRSHFVSTSIWETADLENRSSTGWIGRYFDNACSGSDPTVGISLNKTQPESFGAMKNPGVCLSSPELYRWIHGGGEKAQAEEFFASLNSPEDDDDSPVDGASIDMPAGGRTGGIEGESNLAFLERVAMDARVSSAKILELAAKYKTKVAYEGTPIARSLNMVSRLIAGGMPTRVYYVSHGGFDTHNQQVNSHDRLLGQLDRALKSFFADLKAQGNAERVVLMTFSEFGRRVAENASAGTDHGRASCLFVAGEGVKGGLYGKYPSLTDLDQGDLKHTVDFRGVYASVLEGWLKTPSKPVLRGDFAKLGLIG</sequence>
<name>A0A858RM98_9BACT</name>
<dbReference type="KEGG" id="luo:HHL09_16450"/>
<dbReference type="PANTHER" id="PTHR43737:SF1">
    <property type="entry name" value="DUF1501 DOMAIN-CONTAINING PROTEIN"/>
    <property type="match status" value="1"/>
</dbReference>
<dbReference type="InterPro" id="IPR010869">
    <property type="entry name" value="DUF1501"/>
</dbReference>
<dbReference type="InterPro" id="IPR006311">
    <property type="entry name" value="TAT_signal"/>
</dbReference>
<dbReference type="EMBL" id="CP051774">
    <property type="protein sequence ID" value="QJE97310.1"/>
    <property type="molecule type" value="Genomic_DNA"/>
</dbReference>
<feature type="region of interest" description="Disordered" evidence="1">
    <location>
        <begin position="213"/>
        <end position="236"/>
    </location>
</feature>
<dbReference type="Proteomes" id="UP000501812">
    <property type="component" value="Chromosome"/>
</dbReference>
<evidence type="ECO:0000313" key="2">
    <source>
        <dbReference type="EMBL" id="QJE97310.1"/>
    </source>
</evidence>
<reference evidence="2 3" key="1">
    <citation type="submission" date="2020-04" db="EMBL/GenBank/DDBJ databases">
        <title>Luteolibacter sp. G-1-1-1 isolated from soil.</title>
        <authorList>
            <person name="Dahal R.H."/>
        </authorList>
    </citation>
    <scope>NUCLEOTIDE SEQUENCE [LARGE SCALE GENOMIC DNA]</scope>
    <source>
        <strain evidence="2 3">G-1-1-1</strain>
    </source>
</reference>
<gene>
    <name evidence="2" type="ORF">HHL09_16450</name>
</gene>